<keyword evidence="3 5" id="KW-0479">Metal-binding</keyword>
<keyword evidence="8" id="KW-1185">Reference proteome</keyword>
<proteinExistence type="inferred from homology"/>
<keyword evidence="1 5" id="KW-0963">Cytoplasm</keyword>
<evidence type="ECO:0000313" key="8">
    <source>
        <dbReference type="Proteomes" id="UP001652582"/>
    </source>
</evidence>
<evidence type="ECO:0000256" key="1">
    <source>
        <dbReference type="ARBA" id="ARBA00022490"/>
    </source>
</evidence>
<evidence type="ECO:0000256" key="2">
    <source>
        <dbReference type="ARBA" id="ARBA00022694"/>
    </source>
</evidence>
<evidence type="ECO:0000259" key="7">
    <source>
        <dbReference type="Pfam" id="PF01702"/>
    </source>
</evidence>
<sequence>MRFSIKQTGCGSERIGNLTGFLKSPGAEIETPTTALFTQGGSIVHLTAEVLSQVFSNTKLLWLPLSNSIHLETGVKVQNDGVAKFAGLQGHATCTTLHSLSESTPMGHFELDRVPLWTKNGKKMISADRYMDVMEIFKPDIILAIADGRTSINEGGKRLSKSVERSYTMLKTCVDRCKTSKELQNSSLVGVVVGSGSEKKLDDSISNTLKHVDSLTGIALQGIVDGTEETMDIDSEILNKLLDKVGKAFPKDLVRIFEGHWNPSVVLSAVEQGWDLFDGSYPVKLTNMGVALKLNFDITKDNDTMYLLDMIDERYKEDFTPILGGCECLACRKHTRAYIRHLLNTREMLASVLLSIHNLHHFDQMFCHARQHIASNTFAVFKQHITKQCEMLKDFAPYRYKAQNGPNVQTEKPSSKKKKQRLVSEVKSNNGS</sequence>
<evidence type="ECO:0000256" key="5">
    <source>
        <dbReference type="HAMAP-Rule" id="MF_03043"/>
    </source>
</evidence>
<dbReference type="Gene3D" id="3.20.20.105">
    <property type="entry name" value="Queuine tRNA-ribosyltransferase-like"/>
    <property type="match status" value="1"/>
</dbReference>
<feature type="region of interest" description="Disordered" evidence="6">
    <location>
        <begin position="403"/>
        <end position="432"/>
    </location>
</feature>
<dbReference type="PANTHER" id="PTHR46064">
    <property type="entry name" value="QUEUINE TRNA-RIBOSYLTRANSFERASE ACCESSORY SUBUNIT 2"/>
    <property type="match status" value="1"/>
</dbReference>
<dbReference type="RefSeq" id="XP_023954027.2">
    <property type="nucleotide sequence ID" value="XM_024098259.2"/>
</dbReference>
<dbReference type="SUPFAM" id="SSF51713">
    <property type="entry name" value="tRNA-guanine transglycosylase"/>
    <property type="match status" value="1"/>
</dbReference>
<protein>
    <recommendedName>
        <fullName evidence="5">Queuine tRNA-ribosyltransferase accessory subunit 2</fullName>
    </recommendedName>
    <alternativeName>
        <fullName evidence="5">Queuine tRNA-ribosyltransferase domain-containing protein 1</fullName>
    </alternativeName>
</protein>
<dbReference type="AlphaFoldDB" id="A0A6J1P868"/>
<keyword evidence="4 5" id="KW-0862">Zinc</keyword>
<name>A0A6J1P868_BICAN</name>
<dbReference type="GO" id="GO:0005737">
    <property type="term" value="C:cytoplasm"/>
    <property type="evidence" value="ECO:0007669"/>
    <property type="project" value="UniProtKB-SubCell"/>
</dbReference>
<feature type="binding site" evidence="5">
    <location>
        <position position="331"/>
    </location>
    <ligand>
        <name>Zn(2+)</name>
        <dbReference type="ChEBI" id="CHEBI:29105"/>
    </ligand>
</feature>
<dbReference type="InterPro" id="IPR002616">
    <property type="entry name" value="tRNA_ribo_trans-like"/>
</dbReference>
<evidence type="ECO:0000313" key="9">
    <source>
        <dbReference type="RefSeq" id="XP_023954027.2"/>
    </source>
</evidence>
<feature type="domain" description="tRNA-guanine(15) transglycosylase-like" evidence="7">
    <location>
        <begin position="14"/>
        <end position="388"/>
    </location>
</feature>
<dbReference type="GO" id="GO:0008479">
    <property type="term" value="F:tRNA-guanosine(34) queuine transglycosylase activity"/>
    <property type="evidence" value="ECO:0007669"/>
    <property type="project" value="UniProtKB-UniRule"/>
</dbReference>
<dbReference type="InterPro" id="IPR036511">
    <property type="entry name" value="TGT-like_sf"/>
</dbReference>
<dbReference type="GO" id="GO:0046872">
    <property type="term" value="F:metal ion binding"/>
    <property type="evidence" value="ECO:0007669"/>
    <property type="project" value="UniProtKB-KW"/>
</dbReference>
<comment type="subunit">
    <text evidence="5">Heterodimer of a catalytic subunit and an accessory subunit.</text>
</comment>
<dbReference type="Proteomes" id="UP001652582">
    <property type="component" value="Chromosome 1"/>
</dbReference>
<accession>A0A6J1P868</accession>
<dbReference type="NCBIfam" id="TIGR00449">
    <property type="entry name" value="tgt_general"/>
    <property type="match status" value="1"/>
</dbReference>
<dbReference type="HAMAP" id="MF_03043">
    <property type="entry name" value="QTRT2"/>
    <property type="match status" value="1"/>
</dbReference>
<dbReference type="PANTHER" id="PTHR46064:SF1">
    <property type="entry name" value="QUEUINE TRNA-RIBOSYLTRANSFERASE ACCESSORY SUBUNIT 2"/>
    <property type="match status" value="1"/>
</dbReference>
<feature type="binding site" evidence="5">
    <location>
        <position position="328"/>
    </location>
    <ligand>
        <name>Zn(2+)</name>
        <dbReference type="ChEBI" id="CHEBI:29105"/>
    </ligand>
</feature>
<keyword evidence="2 5" id="KW-0819">tRNA processing</keyword>
<feature type="binding site" evidence="5">
    <location>
        <position position="326"/>
    </location>
    <ligand>
        <name>Zn(2+)</name>
        <dbReference type="ChEBI" id="CHEBI:29105"/>
    </ligand>
</feature>
<dbReference type="KEGG" id="bany:112057723"/>
<dbReference type="GO" id="GO:0006400">
    <property type="term" value="P:tRNA modification"/>
    <property type="evidence" value="ECO:0007669"/>
    <property type="project" value="InterPro"/>
</dbReference>
<comment type="subcellular location">
    <subcellularLocation>
        <location evidence="5">Cytoplasm</location>
    </subcellularLocation>
</comment>
<reference evidence="9" key="2">
    <citation type="submission" date="2025-08" db="UniProtKB">
        <authorList>
            <consortium name="RefSeq"/>
        </authorList>
    </citation>
    <scope>IDENTIFICATION</scope>
</reference>
<dbReference type="GeneID" id="112057723"/>
<evidence type="ECO:0000256" key="4">
    <source>
        <dbReference type="ARBA" id="ARBA00022833"/>
    </source>
</evidence>
<evidence type="ECO:0000256" key="6">
    <source>
        <dbReference type="SAM" id="MobiDB-lite"/>
    </source>
</evidence>
<comment type="cofactor">
    <cofactor evidence="5">
        <name>Zn(2+)</name>
        <dbReference type="ChEBI" id="CHEBI:29105"/>
    </cofactor>
    <text evidence="5">Binds 1 zinc ion per subunit.</text>
</comment>
<organism evidence="8 9">
    <name type="scientific">Bicyclus anynana</name>
    <name type="common">Squinting bush brown butterfly</name>
    <dbReference type="NCBI Taxonomy" id="110368"/>
    <lineage>
        <taxon>Eukaryota</taxon>
        <taxon>Metazoa</taxon>
        <taxon>Ecdysozoa</taxon>
        <taxon>Arthropoda</taxon>
        <taxon>Hexapoda</taxon>
        <taxon>Insecta</taxon>
        <taxon>Pterygota</taxon>
        <taxon>Neoptera</taxon>
        <taxon>Endopterygota</taxon>
        <taxon>Lepidoptera</taxon>
        <taxon>Glossata</taxon>
        <taxon>Ditrysia</taxon>
        <taxon>Papilionoidea</taxon>
        <taxon>Nymphalidae</taxon>
        <taxon>Satyrinae</taxon>
        <taxon>Satyrini</taxon>
        <taxon>Mycalesina</taxon>
        <taxon>Bicyclus</taxon>
    </lineage>
</organism>
<evidence type="ECO:0000256" key="3">
    <source>
        <dbReference type="ARBA" id="ARBA00022723"/>
    </source>
</evidence>
<dbReference type="Pfam" id="PF01702">
    <property type="entry name" value="TGT"/>
    <property type="match status" value="1"/>
</dbReference>
<reference evidence="8" key="1">
    <citation type="submission" date="2025-05" db="UniProtKB">
        <authorList>
            <consortium name="RefSeq"/>
        </authorList>
    </citation>
    <scope>NUCLEOTIDE SEQUENCE [LARGE SCALE GENOMIC DNA]</scope>
</reference>
<feature type="binding site" evidence="5">
    <location>
        <position position="357"/>
    </location>
    <ligand>
        <name>Zn(2+)</name>
        <dbReference type="ChEBI" id="CHEBI:29105"/>
    </ligand>
</feature>
<gene>
    <name evidence="9" type="primary">LOC112057723</name>
</gene>
<comment type="similarity">
    <text evidence="5">Belongs to the queuine tRNA-ribosyltransferase family. QTRT2 subfamily.</text>
</comment>
<dbReference type="OrthoDB" id="27601at2759"/>
<comment type="function">
    <text evidence="5">Non-catalytic subunit of the queuine tRNA-ribosyltransferase (TGT) that catalyzes the base-exchange of a guanine (G) residue with queuine (Q) at position 34 (anticodon wobble position) in tRNAs with GU(N) anticodons (tRNA-Asp, -Asn, -His and -Tyr), resulting in the hypermodified nucleoside queuosine (7-(((4,5-cis-dihydroxy-2-cyclopenten-1-yl)amino)methyl)-7-deazaguanosine).</text>
</comment>
<dbReference type="InterPro" id="IPR028592">
    <property type="entry name" value="QTRTD1"/>
</dbReference>
<dbReference type="InterPro" id="IPR050852">
    <property type="entry name" value="Queuine_tRNA-ribosyltrfase"/>
</dbReference>